<protein>
    <submittedName>
        <fullName evidence="1">Uncharacterized protein</fullName>
    </submittedName>
</protein>
<reference evidence="1 2" key="1">
    <citation type="submission" date="2013-10" db="EMBL/GenBank/DDBJ databases">
        <title>Antibiotic resistance diversity of beta-lactamase producers in the General Hospital Vienna.</title>
        <authorList>
            <person name="Barisic I."/>
            <person name="Mitteregger D."/>
            <person name="Hirschl A.M."/>
            <person name="Noehammer C."/>
            <person name="Wiesinger-Mayr H."/>
        </authorList>
    </citation>
    <scope>NUCLEOTIDE SEQUENCE [LARGE SCALE GENOMIC DNA]</scope>
    <source>
        <strain evidence="1 2">ISC7</strain>
    </source>
</reference>
<accession>W1F8H0</accession>
<dbReference type="AlphaFoldDB" id="W1F8H0"/>
<comment type="caution">
    <text evidence="1">The sequence shown here is derived from an EMBL/GenBank/DDBJ whole genome shotgun (WGS) entry which is preliminary data.</text>
</comment>
<evidence type="ECO:0000313" key="1">
    <source>
        <dbReference type="EMBL" id="CDL29372.1"/>
    </source>
</evidence>
<sequence>MNILAWPFGNINPLELHGYAYTVDHEAVYGLNTTFHHELKTQCAEHAERLF</sequence>
<name>W1F8H0_ECOLX</name>
<dbReference type="EMBL" id="CBWN010000156">
    <property type="protein sequence ID" value="CDL29372.1"/>
    <property type="molecule type" value="Genomic_DNA"/>
</dbReference>
<evidence type="ECO:0000313" key="2">
    <source>
        <dbReference type="Proteomes" id="UP000019199"/>
    </source>
</evidence>
<organism evidence="1 2">
    <name type="scientific">Escherichia coli ISC7</name>
    <dbReference type="NCBI Taxonomy" id="1432555"/>
    <lineage>
        <taxon>Bacteria</taxon>
        <taxon>Pseudomonadati</taxon>
        <taxon>Pseudomonadota</taxon>
        <taxon>Gammaproteobacteria</taxon>
        <taxon>Enterobacterales</taxon>
        <taxon>Enterobacteriaceae</taxon>
        <taxon>Escherichia</taxon>
    </lineage>
</organism>
<dbReference type="Proteomes" id="UP000019199">
    <property type="component" value="Unassembled WGS sequence"/>
</dbReference>
<proteinExistence type="predicted"/>